<keyword evidence="4" id="KW-1185">Reference proteome</keyword>
<dbReference type="AlphaFoldDB" id="A0A0D5LMD2"/>
<evidence type="ECO:0000259" key="2">
    <source>
        <dbReference type="Pfam" id="PF07331"/>
    </source>
</evidence>
<protein>
    <recommendedName>
        <fullName evidence="2">DUF1468 domain-containing protein</fullName>
    </recommendedName>
</protein>
<feature type="domain" description="DUF1468" evidence="2">
    <location>
        <begin position="6"/>
        <end position="141"/>
    </location>
</feature>
<accession>A0A0D5LMD2</accession>
<keyword evidence="1" id="KW-1133">Transmembrane helix</keyword>
<dbReference type="Pfam" id="PF07331">
    <property type="entry name" value="TctB"/>
    <property type="match status" value="1"/>
</dbReference>
<dbReference type="EMBL" id="CP010803">
    <property type="protein sequence ID" value="AJY44917.1"/>
    <property type="molecule type" value="Genomic_DNA"/>
</dbReference>
<reference evidence="3 4" key="1">
    <citation type="journal article" date="2015" name="Genome Announc.">
        <title>Complete genome sequence of Martelella endophytica YC6887, which has antifungal activity associated with a halophyte.</title>
        <authorList>
            <person name="Khan A."/>
            <person name="Khan H."/>
            <person name="Chung E.J."/>
            <person name="Hossain M.T."/>
            <person name="Chung Y.R."/>
        </authorList>
    </citation>
    <scope>NUCLEOTIDE SEQUENCE [LARGE SCALE GENOMIC DNA]</scope>
    <source>
        <strain evidence="3">YC6887</strain>
    </source>
</reference>
<sequence length="144" mass="15565">MRADRAIGAAILLFALATFYFATHIDVLATSGAITPRSLPMALAIVIGAGGLFLLIRPGSLALRAALAPIVNRHALAFMALLLIYGLSFRHVDFRLGVWLFMLLSMALLGERRPTMLAIVPIAVAASVFLIFRYGFTVLVPAWI</sequence>
<dbReference type="PATRIC" id="fig|1486262.3.peg.651"/>
<dbReference type="Proteomes" id="UP000032611">
    <property type="component" value="Chromosome"/>
</dbReference>
<dbReference type="STRING" id="1486262.TM49_03195"/>
<evidence type="ECO:0000313" key="4">
    <source>
        <dbReference type="Proteomes" id="UP000032611"/>
    </source>
</evidence>
<dbReference type="HOGENOM" id="CLU_1794186_0_0_5"/>
<dbReference type="KEGG" id="mey:TM49_03195"/>
<evidence type="ECO:0000313" key="3">
    <source>
        <dbReference type="EMBL" id="AJY44917.1"/>
    </source>
</evidence>
<evidence type="ECO:0000256" key="1">
    <source>
        <dbReference type="SAM" id="Phobius"/>
    </source>
</evidence>
<dbReference type="InterPro" id="IPR009936">
    <property type="entry name" value="DUF1468"/>
</dbReference>
<keyword evidence="1" id="KW-0472">Membrane</keyword>
<proteinExistence type="predicted"/>
<feature type="transmembrane region" description="Helical" evidence="1">
    <location>
        <begin position="70"/>
        <end position="88"/>
    </location>
</feature>
<name>A0A0D5LMD2_MAREN</name>
<feature type="transmembrane region" description="Helical" evidence="1">
    <location>
        <begin position="39"/>
        <end position="58"/>
    </location>
</feature>
<gene>
    <name evidence="3" type="ORF">TM49_03195</name>
</gene>
<feature type="transmembrane region" description="Helical" evidence="1">
    <location>
        <begin position="117"/>
        <end position="136"/>
    </location>
</feature>
<dbReference type="OrthoDB" id="5519430at2"/>
<dbReference type="RefSeq" id="WP_045679508.1">
    <property type="nucleotide sequence ID" value="NZ_CP010803.1"/>
</dbReference>
<keyword evidence="1" id="KW-0812">Transmembrane</keyword>
<organism evidence="3 4">
    <name type="scientific">Martelella endophytica</name>
    <dbReference type="NCBI Taxonomy" id="1486262"/>
    <lineage>
        <taxon>Bacteria</taxon>
        <taxon>Pseudomonadati</taxon>
        <taxon>Pseudomonadota</taxon>
        <taxon>Alphaproteobacteria</taxon>
        <taxon>Hyphomicrobiales</taxon>
        <taxon>Aurantimonadaceae</taxon>
        <taxon>Martelella</taxon>
    </lineage>
</organism>